<protein>
    <submittedName>
        <fullName evidence="2">Aldo/keto reductase</fullName>
    </submittedName>
</protein>
<dbReference type="EMBL" id="JBHUEY010000012">
    <property type="protein sequence ID" value="MFD1785581.1"/>
    <property type="molecule type" value="Genomic_DNA"/>
</dbReference>
<evidence type="ECO:0000313" key="2">
    <source>
        <dbReference type="EMBL" id="MFD1785581.1"/>
    </source>
</evidence>
<dbReference type="Gene3D" id="3.20.20.100">
    <property type="entry name" value="NADP-dependent oxidoreductase domain"/>
    <property type="match status" value="1"/>
</dbReference>
<evidence type="ECO:0000259" key="1">
    <source>
        <dbReference type="Pfam" id="PF00248"/>
    </source>
</evidence>
<dbReference type="PANTHER" id="PTHR43312">
    <property type="entry name" value="D-THREO-ALDOSE 1-DEHYDROGENASE"/>
    <property type="match status" value="1"/>
</dbReference>
<dbReference type="PANTHER" id="PTHR43312:SF1">
    <property type="entry name" value="NADP-DEPENDENT OXIDOREDUCTASE DOMAIN-CONTAINING PROTEIN"/>
    <property type="match status" value="1"/>
</dbReference>
<dbReference type="SUPFAM" id="SSF51430">
    <property type="entry name" value="NAD(P)-linked oxidoreductase"/>
    <property type="match status" value="1"/>
</dbReference>
<dbReference type="InterPro" id="IPR036812">
    <property type="entry name" value="NAD(P)_OxRdtase_dom_sf"/>
</dbReference>
<sequence>MELRSYGATGLSVSPLAYGAMTVRSDPALKDGVAPSLLAALEAGVTLIDTARAYPDSEAIIAATLKVWGGPKPLISTKLRSRSREAYRVYRPAHEAYPAEAIRDSVEASLRALQVDALDIVHLHQWHYAWTHELGWLETLQRLREAGKLRSIAVSVQDHEHDAALELVSRGLVDGVQAIVHVFESRPANALLPLARTRGAGVIARCALDSGGLTGEFGEAEFAARTFLKHAPFGEYAARLAALREAFVPDVAGTLTELALRFVLSLPGVSSLALGMAERRFVDAALEAVRRGPLPAEAVDAIRREHVWTRNFYERLP</sequence>
<keyword evidence="3" id="KW-1185">Reference proteome</keyword>
<gene>
    <name evidence="2" type="ORF">ACFSC0_19455</name>
</gene>
<dbReference type="InterPro" id="IPR053135">
    <property type="entry name" value="AKR2_Oxidoreductase"/>
</dbReference>
<comment type="caution">
    <text evidence="2">The sequence shown here is derived from an EMBL/GenBank/DDBJ whole genome shotgun (WGS) entry which is preliminary data.</text>
</comment>
<feature type="domain" description="NADP-dependent oxidoreductase" evidence="1">
    <location>
        <begin position="16"/>
        <end position="303"/>
    </location>
</feature>
<accession>A0ABW4N6F0</accession>
<dbReference type="Proteomes" id="UP001597237">
    <property type="component" value="Unassembled WGS sequence"/>
</dbReference>
<proteinExistence type="predicted"/>
<dbReference type="InterPro" id="IPR023210">
    <property type="entry name" value="NADP_OxRdtase_dom"/>
</dbReference>
<reference evidence="3" key="1">
    <citation type="journal article" date="2019" name="Int. J. Syst. Evol. Microbiol.">
        <title>The Global Catalogue of Microorganisms (GCM) 10K type strain sequencing project: providing services to taxonomists for standard genome sequencing and annotation.</title>
        <authorList>
            <consortium name="The Broad Institute Genomics Platform"/>
            <consortium name="The Broad Institute Genome Sequencing Center for Infectious Disease"/>
            <person name="Wu L."/>
            <person name="Ma J."/>
        </authorList>
    </citation>
    <scope>NUCLEOTIDE SEQUENCE [LARGE SCALE GENOMIC DNA]</scope>
    <source>
        <strain evidence="3">DFY28</strain>
    </source>
</reference>
<organism evidence="2 3">
    <name type="scientific">Phenylobacterium terrae</name>
    <dbReference type="NCBI Taxonomy" id="2665495"/>
    <lineage>
        <taxon>Bacteria</taxon>
        <taxon>Pseudomonadati</taxon>
        <taxon>Pseudomonadota</taxon>
        <taxon>Alphaproteobacteria</taxon>
        <taxon>Caulobacterales</taxon>
        <taxon>Caulobacteraceae</taxon>
        <taxon>Phenylobacterium</taxon>
    </lineage>
</organism>
<dbReference type="Pfam" id="PF00248">
    <property type="entry name" value="Aldo_ket_red"/>
    <property type="match status" value="1"/>
</dbReference>
<evidence type="ECO:0000313" key="3">
    <source>
        <dbReference type="Proteomes" id="UP001597237"/>
    </source>
</evidence>
<name>A0ABW4N6F0_9CAUL</name>
<dbReference type="RefSeq" id="WP_377281621.1">
    <property type="nucleotide sequence ID" value="NZ_JBHRSI010000004.1"/>
</dbReference>